<keyword evidence="2" id="KW-1185">Reference proteome</keyword>
<proteinExistence type="predicted"/>
<name>A0A7G9FWC1_9FIRM</name>
<evidence type="ECO:0000313" key="1">
    <source>
        <dbReference type="EMBL" id="QNM02853.1"/>
    </source>
</evidence>
<dbReference type="Gene3D" id="1.20.1500.10">
    <property type="entry name" value="YheA/YmcA-like"/>
    <property type="match status" value="1"/>
</dbReference>
<organism evidence="1 2">
    <name type="scientific">Simiaoa sunii</name>
    <dbReference type="NCBI Taxonomy" id="2763672"/>
    <lineage>
        <taxon>Bacteria</taxon>
        <taxon>Bacillati</taxon>
        <taxon>Bacillota</taxon>
        <taxon>Clostridia</taxon>
        <taxon>Lachnospirales</taxon>
        <taxon>Lachnospiraceae</taxon>
        <taxon>Simiaoa</taxon>
    </lineage>
</organism>
<reference evidence="1 2" key="1">
    <citation type="submission" date="2020-08" db="EMBL/GenBank/DDBJ databases">
        <authorList>
            <person name="Liu C."/>
            <person name="Sun Q."/>
        </authorList>
    </citation>
    <scope>NUCLEOTIDE SEQUENCE [LARGE SCALE GENOMIC DNA]</scope>
    <source>
        <strain evidence="1 2">NSJ-8</strain>
    </source>
</reference>
<gene>
    <name evidence="1" type="ORF">H9Q77_01390</name>
</gene>
<dbReference type="AlphaFoldDB" id="A0A7G9FWC1"/>
<evidence type="ECO:0000313" key="2">
    <source>
        <dbReference type="Proteomes" id="UP000515981"/>
    </source>
</evidence>
<protein>
    <submittedName>
        <fullName evidence="1">YlbF family regulator</fullName>
    </submittedName>
</protein>
<dbReference type="RefSeq" id="WP_022152841.1">
    <property type="nucleotide sequence ID" value="NZ_CP060633.1"/>
</dbReference>
<sequence length="111" mass="13285">MKITSDENVNQAVEQMVQAIRNTDAYMEYRRQLGRIKEQPELKKQIDDFRTRNFELQTSKDTNFDKIDQFTRENEAFRENPLVSDFLAAELAFCRMMQEIGLYVTDQMKFE</sequence>
<dbReference type="KEGG" id="ssun:H9Q77_01390"/>
<dbReference type="SUPFAM" id="SSF158622">
    <property type="entry name" value="YheA/YmcA-like"/>
    <property type="match status" value="1"/>
</dbReference>
<dbReference type="InterPro" id="IPR010368">
    <property type="entry name" value="Com_YlbF"/>
</dbReference>
<dbReference type="InterPro" id="IPR023378">
    <property type="entry name" value="YheA/YmcA-like_dom_sf"/>
</dbReference>
<dbReference type="Pfam" id="PF06133">
    <property type="entry name" value="Com_YlbF"/>
    <property type="match status" value="1"/>
</dbReference>
<dbReference type="EMBL" id="CP060633">
    <property type="protein sequence ID" value="QNM02853.1"/>
    <property type="molecule type" value="Genomic_DNA"/>
</dbReference>
<accession>A0A7G9FWC1</accession>
<dbReference type="Proteomes" id="UP000515981">
    <property type="component" value="Chromosome"/>
</dbReference>